<reference evidence="1 2" key="2">
    <citation type="journal article" date="2022" name="Mol. Ecol. Resour.">
        <title>The genomes of chicory, endive, great burdock and yacon provide insights into Asteraceae paleo-polyploidization history and plant inulin production.</title>
        <authorList>
            <person name="Fan W."/>
            <person name="Wang S."/>
            <person name="Wang H."/>
            <person name="Wang A."/>
            <person name="Jiang F."/>
            <person name="Liu H."/>
            <person name="Zhao H."/>
            <person name="Xu D."/>
            <person name="Zhang Y."/>
        </authorList>
    </citation>
    <scope>NUCLEOTIDE SEQUENCE [LARGE SCALE GENOMIC DNA]</scope>
    <source>
        <strain evidence="2">cv. Punajuju</strain>
        <tissue evidence="1">Leaves</tissue>
    </source>
</reference>
<comment type="caution">
    <text evidence="1">The sequence shown here is derived from an EMBL/GenBank/DDBJ whole genome shotgun (WGS) entry which is preliminary data.</text>
</comment>
<organism evidence="1 2">
    <name type="scientific">Cichorium intybus</name>
    <name type="common">Chicory</name>
    <dbReference type="NCBI Taxonomy" id="13427"/>
    <lineage>
        <taxon>Eukaryota</taxon>
        <taxon>Viridiplantae</taxon>
        <taxon>Streptophyta</taxon>
        <taxon>Embryophyta</taxon>
        <taxon>Tracheophyta</taxon>
        <taxon>Spermatophyta</taxon>
        <taxon>Magnoliopsida</taxon>
        <taxon>eudicotyledons</taxon>
        <taxon>Gunneridae</taxon>
        <taxon>Pentapetalae</taxon>
        <taxon>asterids</taxon>
        <taxon>campanulids</taxon>
        <taxon>Asterales</taxon>
        <taxon>Asteraceae</taxon>
        <taxon>Cichorioideae</taxon>
        <taxon>Cichorieae</taxon>
        <taxon>Cichoriinae</taxon>
        <taxon>Cichorium</taxon>
    </lineage>
</organism>
<dbReference type="Proteomes" id="UP001055811">
    <property type="component" value="Linkage Group LG05"/>
</dbReference>
<keyword evidence="2" id="KW-1185">Reference proteome</keyword>
<sequence>MGTIGKAVSNSDIDIDSFVTHLLNSFNLSEVDTLHQTDIDKELVDRVIMVYNLLSRKFAQLDNTKGVISGSKNRPDLRAGVEIGDIFYFRFEMCLVGLHTPTIAGIDFINVQISRNEEPVAVSIVSASLYEDQEDDGEVLIYSGQGGAERKDKPQTDQELVRVNLRGTHKLKKKDVHKLFDEIS</sequence>
<accession>A0ACB9D2F3</accession>
<evidence type="ECO:0000313" key="1">
    <source>
        <dbReference type="EMBL" id="KAI3740686.1"/>
    </source>
</evidence>
<gene>
    <name evidence="1" type="ORF">L2E82_31156</name>
</gene>
<dbReference type="EMBL" id="CM042013">
    <property type="protein sequence ID" value="KAI3740686.1"/>
    <property type="molecule type" value="Genomic_DNA"/>
</dbReference>
<proteinExistence type="predicted"/>
<evidence type="ECO:0000313" key="2">
    <source>
        <dbReference type="Proteomes" id="UP001055811"/>
    </source>
</evidence>
<name>A0ACB9D2F3_CICIN</name>
<reference evidence="2" key="1">
    <citation type="journal article" date="2022" name="Mol. Ecol. Resour.">
        <title>The genomes of chicory, endive, great burdock and yacon provide insights into Asteraceae palaeo-polyploidization history and plant inulin production.</title>
        <authorList>
            <person name="Fan W."/>
            <person name="Wang S."/>
            <person name="Wang H."/>
            <person name="Wang A."/>
            <person name="Jiang F."/>
            <person name="Liu H."/>
            <person name="Zhao H."/>
            <person name="Xu D."/>
            <person name="Zhang Y."/>
        </authorList>
    </citation>
    <scope>NUCLEOTIDE SEQUENCE [LARGE SCALE GENOMIC DNA]</scope>
    <source>
        <strain evidence="2">cv. Punajuju</strain>
    </source>
</reference>
<protein>
    <submittedName>
        <fullName evidence="1">Uncharacterized protein</fullName>
    </submittedName>
</protein>